<evidence type="ECO:0000256" key="8">
    <source>
        <dbReference type="RuleBase" id="RU361236"/>
    </source>
</evidence>
<dbReference type="InParanoid" id="H2YSX8"/>
<dbReference type="InterPro" id="IPR033113">
    <property type="entry name" value="PLA2_histidine"/>
</dbReference>
<evidence type="ECO:0000256" key="3">
    <source>
        <dbReference type="ARBA" id="ARBA00022525"/>
    </source>
</evidence>
<keyword evidence="4 7" id="KW-1015">Disulfide bond</keyword>
<dbReference type="PROSITE" id="PS00118">
    <property type="entry name" value="PA2_HIS"/>
    <property type="match status" value="1"/>
</dbReference>
<feature type="disulfide bond" evidence="7">
    <location>
        <begin position="49"/>
        <end position="93"/>
    </location>
</feature>
<dbReference type="PANTHER" id="PTHR11716:SF106">
    <property type="entry name" value="PHOSPHOLIPASE A2 A2-ACTITOXIN-UCS2A-LIKE"/>
    <property type="match status" value="1"/>
</dbReference>
<feature type="disulfide bond" evidence="7">
    <location>
        <begin position="42"/>
        <end position="100"/>
    </location>
</feature>
<dbReference type="GO" id="GO:0050482">
    <property type="term" value="P:arachidonate secretion"/>
    <property type="evidence" value="ECO:0007669"/>
    <property type="project" value="InterPro"/>
</dbReference>
<name>H2YSX8_CIOSA</name>
<protein>
    <recommendedName>
        <fullName evidence="8">Phospholipase A2</fullName>
        <ecNumber evidence="8">3.1.1.4</ecNumber>
    </recommendedName>
</protein>
<dbReference type="GO" id="GO:0005543">
    <property type="term" value="F:phospholipid binding"/>
    <property type="evidence" value="ECO:0007669"/>
    <property type="project" value="TreeGrafter"/>
</dbReference>
<feature type="domain" description="Phospholipase A2-like central" evidence="9">
    <location>
        <begin position="1"/>
        <end position="121"/>
    </location>
</feature>
<evidence type="ECO:0000256" key="6">
    <source>
        <dbReference type="PIRSR" id="PIRSR601211-2"/>
    </source>
</evidence>
<evidence type="ECO:0000259" key="9">
    <source>
        <dbReference type="SMART" id="SM00085"/>
    </source>
</evidence>
<dbReference type="GO" id="GO:0006644">
    <property type="term" value="P:phospholipid metabolic process"/>
    <property type="evidence" value="ECO:0007669"/>
    <property type="project" value="InterPro"/>
</dbReference>
<evidence type="ECO:0000256" key="1">
    <source>
        <dbReference type="ARBA" id="ARBA00004613"/>
    </source>
</evidence>
<dbReference type="eggNOG" id="KOG4087">
    <property type="taxonomic scope" value="Eukaryota"/>
</dbReference>
<dbReference type="Proteomes" id="UP000007875">
    <property type="component" value="Unassembled WGS sequence"/>
</dbReference>
<sequence length="128" mass="14975">MIQCAEGLDHHFPTWSAENYNDYGCHCGLGGHGDPLDVIDQCCMEHDACYQTTRLLHNVWKWHIYFMNYNYQCFGKNIMCYNGSAWKQELCECDAIAAECFAVNRAKYNDAYLDIDEGRCFHMEDLYK</sequence>
<comment type="catalytic activity">
    <reaction evidence="8">
        <text>a 1,2-diacyl-sn-glycero-3-phosphocholine + H2O = a 1-acyl-sn-glycero-3-phosphocholine + a fatty acid + H(+)</text>
        <dbReference type="Rhea" id="RHEA:15801"/>
        <dbReference type="ChEBI" id="CHEBI:15377"/>
        <dbReference type="ChEBI" id="CHEBI:15378"/>
        <dbReference type="ChEBI" id="CHEBI:28868"/>
        <dbReference type="ChEBI" id="CHEBI:57643"/>
        <dbReference type="ChEBI" id="CHEBI:58168"/>
        <dbReference type="EC" id="3.1.1.4"/>
    </reaction>
</comment>
<dbReference type="FunFam" id="1.20.90.10:FF:000018">
    <property type="entry name" value="Phospholipase A(2)"/>
    <property type="match status" value="1"/>
</dbReference>
<proteinExistence type="inferred from homology"/>
<comment type="cofactor">
    <cofactor evidence="6">
        <name>Ca(2+)</name>
        <dbReference type="ChEBI" id="CHEBI:29108"/>
    </cofactor>
    <text evidence="6">Binds 1 Ca(2+) ion per subunit.</text>
</comment>
<dbReference type="InterPro" id="IPR016090">
    <property type="entry name" value="PLA2-like_dom"/>
</dbReference>
<dbReference type="GO" id="GO:0005576">
    <property type="term" value="C:extracellular region"/>
    <property type="evidence" value="ECO:0007669"/>
    <property type="project" value="UniProtKB-SubCell"/>
</dbReference>
<dbReference type="PANTHER" id="PTHR11716">
    <property type="entry name" value="PHOSPHOLIPASE A2 FAMILY MEMBER"/>
    <property type="match status" value="1"/>
</dbReference>
<reference evidence="10" key="2">
    <citation type="submission" date="2025-08" db="UniProtKB">
        <authorList>
            <consortium name="Ensembl"/>
        </authorList>
    </citation>
    <scope>IDENTIFICATION</scope>
</reference>
<keyword evidence="11" id="KW-1185">Reference proteome</keyword>
<feature type="binding site" evidence="6">
    <location>
        <position position="47"/>
    </location>
    <ligand>
        <name>Ca(2+)</name>
        <dbReference type="ChEBI" id="CHEBI:29108"/>
    </ligand>
</feature>
<evidence type="ECO:0000256" key="7">
    <source>
        <dbReference type="PIRSR" id="PIRSR601211-3"/>
    </source>
</evidence>
<evidence type="ECO:0000256" key="5">
    <source>
        <dbReference type="PIRSR" id="PIRSR601211-1"/>
    </source>
</evidence>
<dbReference type="InterPro" id="IPR033112">
    <property type="entry name" value="PLA2_Asp_AS"/>
</dbReference>
<evidence type="ECO:0000256" key="2">
    <source>
        <dbReference type="ARBA" id="ARBA00007892"/>
    </source>
</evidence>
<dbReference type="GO" id="GO:0047498">
    <property type="term" value="F:calcium-dependent phospholipase A2 activity"/>
    <property type="evidence" value="ECO:0007669"/>
    <property type="project" value="TreeGrafter"/>
</dbReference>
<feature type="binding site" evidence="6">
    <location>
        <position position="28"/>
    </location>
    <ligand>
        <name>Ca(2+)</name>
        <dbReference type="ChEBI" id="CHEBI:29108"/>
    </ligand>
</feature>
<feature type="binding site" evidence="6">
    <location>
        <position position="30"/>
    </location>
    <ligand>
        <name>Ca(2+)</name>
        <dbReference type="ChEBI" id="CHEBI:29108"/>
    </ligand>
</feature>
<feature type="disulfide bond" evidence="7">
    <location>
        <begin position="27"/>
        <end position="43"/>
    </location>
</feature>
<dbReference type="HOGENOM" id="CLU_090683_1_1_1"/>
<dbReference type="SMART" id="SM00085">
    <property type="entry name" value="PA2c"/>
    <property type="match status" value="1"/>
</dbReference>
<evidence type="ECO:0000313" key="11">
    <source>
        <dbReference type="Proteomes" id="UP000007875"/>
    </source>
</evidence>
<dbReference type="InterPro" id="IPR001211">
    <property type="entry name" value="PLA2"/>
</dbReference>
<accession>H2YSX8</accession>
<dbReference type="PRINTS" id="PR00389">
    <property type="entry name" value="PHPHLIPASEA2"/>
</dbReference>
<dbReference type="OMA" id="NEYGCWC"/>
<keyword evidence="8" id="KW-0378">Hydrolase</keyword>
<dbReference type="Ensembl" id="ENSCSAVT00000008547.1">
    <property type="protein sequence ID" value="ENSCSAVP00000008438.1"/>
    <property type="gene ID" value="ENSCSAVG00000005008.1"/>
</dbReference>
<comment type="subcellular location">
    <subcellularLocation>
        <location evidence="1 8">Secreted</location>
    </subcellularLocation>
</comment>
<dbReference type="SUPFAM" id="SSF48619">
    <property type="entry name" value="Phospholipase A2, PLA2"/>
    <property type="match status" value="1"/>
</dbReference>
<evidence type="ECO:0000313" key="10">
    <source>
        <dbReference type="Ensembl" id="ENSCSAVP00000008438.1"/>
    </source>
</evidence>
<evidence type="ECO:0000256" key="4">
    <source>
        <dbReference type="ARBA" id="ARBA00023157"/>
    </source>
</evidence>
<feature type="active site" evidence="5">
    <location>
        <position position="94"/>
    </location>
</feature>
<keyword evidence="8" id="KW-0443">Lipid metabolism</keyword>
<dbReference type="AlphaFoldDB" id="H2YSX8"/>
<keyword evidence="6" id="KW-0479">Metal-binding</keyword>
<feature type="active site" evidence="5">
    <location>
        <position position="46"/>
    </location>
</feature>
<dbReference type="STRING" id="51511.ENSCSAVP00000008438"/>
<dbReference type="InterPro" id="IPR036444">
    <property type="entry name" value="PLipase_A2_dom_sf"/>
</dbReference>
<dbReference type="GeneTree" id="ENSGT00940000164998"/>
<comment type="similarity">
    <text evidence="2">Belongs to the phospholipase A2 family. Group I subfamily. D49 sub-subfamily.</text>
</comment>
<dbReference type="EC" id="3.1.1.4" evidence="8"/>
<organism evidence="10 11">
    <name type="scientific">Ciona savignyi</name>
    <name type="common">Pacific transparent sea squirt</name>
    <dbReference type="NCBI Taxonomy" id="51511"/>
    <lineage>
        <taxon>Eukaryota</taxon>
        <taxon>Metazoa</taxon>
        <taxon>Chordata</taxon>
        <taxon>Tunicata</taxon>
        <taxon>Ascidiacea</taxon>
        <taxon>Phlebobranchia</taxon>
        <taxon>Cionidae</taxon>
        <taxon>Ciona</taxon>
    </lineage>
</organism>
<dbReference type="Pfam" id="PF00068">
    <property type="entry name" value="Phospholip_A2_1"/>
    <property type="match status" value="1"/>
</dbReference>
<dbReference type="Gene3D" id="1.20.90.10">
    <property type="entry name" value="Phospholipase A2 domain"/>
    <property type="match status" value="1"/>
</dbReference>
<dbReference type="PROSITE" id="PS00119">
    <property type="entry name" value="PA2_ASP"/>
    <property type="match status" value="1"/>
</dbReference>
<reference evidence="11" key="1">
    <citation type="submission" date="2003-08" db="EMBL/GenBank/DDBJ databases">
        <authorList>
            <person name="Birren B."/>
            <person name="Nusbaum C."/>
            <person name="Abebe A."/>
            <person name="Abouelleil A."/>
            <person name="Adekoya E."/>
            <person name="Ait-zahra M."/>
            <person name="Allen N."/>
            <person name="Allen T."/>
            <person name="An P."/>
            <person name="Anderson M."/>
            <person name="Anderson S."/>
            <person name="Arachchi H."/>
            <person name="Armbruster J."/>
            <person name="Bachantsang P."/>
            <person name="Baldwin J."/>
            <person name="Barry A."/>
            <person name="Bayul T."/>
            <person name="Blitshsteyn B."/>
            <person name="Bloom T."/>
            <person name="Blye J."/>
            <person name="Boguslavskiy L."/>
            <person name="Borowsky M."/>
            <person name="Boukhgalter B."/>
            <person name="Brunache A."/>
            <person name="Butler J."/>
            <person name="Calixte N."/>
            <person name="Calvo S."/>
            <person name="Camarata J."/>
            <person name="Campo K."/>
            <person name="Chang J."/>
            <person name="Cheshatsang Y."/>
            <person name="Citroen M."/>
            <person name="Collymore A."/>
            <person name="Considine T."/>
            <person name="Cook A."/>
            <person name="Cooke P."/>
            <person name="Corum B."/>
            <person name="Cuomo C."/>
            <person name="David R."/>
            <person name="Dawoe T."/>
            <person name="Degray S."/>
            <person name="Dodge S."/>
            <person name="Dooley K."/>
            <person name="Dorje P."/>
            <person name="Dorjee K."/>
            <person name="Dorris L."/>
            <person name="Duffey N."/>
            <person name="Dupes A."/>
            <person name="Elkins T."/>
            <person name="Engels R."/>
            <person name="Erickson J."/>
            <person name="Farina A."/>
            <person name="Faro S."/>
            <person name="Ferreira P."/>
            <person name="Fischer H."/>
            <person name="Fitzgerald M."/>
            <person name="Foley K."/>
            <person name="Gage D."/>
            <person name="Galagan J."/>
            <person name="Gearin G."/>
            <person name="Gnerre S."/>
            <person name="Gnirke A."/>
            <person name="Goyette A."/>
            <person name="Graham J."/>
            <person name="Grandbois E."/>
            <person name="Gyaltsen K."/>
            <person name="Hafez N."/>
            <person name="Hagopian D."/>
            <person name="Hagos B."/>
            <person name="Hall J."/>
            <person name="Hatcher B."/>
            <person name="Heller A."/>
            <person name="Higgins H."/>
            <person name="Honan T."/>
            <person name="Horn A."/>
            <person name="Houde N."/>
            <person name="Hughes L."/>
            <person name="Hulme W."/>
            <person name="Husby E."/>
            <person name="Iliev I."/>
            <person name="Jaffe D."/>
            <person name="Jones C."/>
            <person name="Kamal M."/>
            <person name="Kamat A."/>
            <person name="Kamvysselis M."/>
            <person name="Karlsson E."/>
            <person name="Kells C."/>
            <person name="Kieu A."/>
            <person name="Kisner P."/>
            <person name="Kodira C."/>
            <person name="Kulbokas E."/>
            <person name="Labutti K."/>
            <person name="Lama D."/>
            <person name="Landers T."/>
            <person name="Leger J."/>
            <person name="Levine S."/>
            <person name="Lewis D."/>
            <person name="Lewis T."/>
            <person name="Lindblad-toh K."/>
            <person name="Liu X."/>
            <person name="Lokyitsang T."/>
            <person name="Lokyitsang Y."/>
            <person name="Lucien O."/>
            <person name="Lui A."/>
            <person name="Ma L.J."/>
            <person name="Mabbitt R."/>
            <person name="Macdonald J."/>
            <person name="Maclean C."/>
            <person name="Major J."/>
            <person name="Manning J."/>
            <person name="Marabella R."/>
            <person name="Maru K."/>
            <person name="Matthews C."/>
            <person name="Mauceli E."/>
            <person name="Mccarthy M."/>
            <person name="Mcdonough S."/>
            <person name="Mcghee T."/>
            <person name="Meldrim J."/>
            <person name="Meneus L."/>
            <person name="Mesirov J."/>
            <person name="Mihalev A."/>
            <person name="Mihova T."/>
            <person name="Mikkelsen T."/>
            <person name="Mlenga V."/>
            <person name="Moru K."/>
            <person name="Mozes J."/>
            <person name="Mulrain L."/>
            <person name="Munson G."/>
            <person name="Naylor J."/>
            <person name="Newes C."/>
            <person name="Nguyen C."/>
            <person name="Nguyen N."/>
            <person name="Nguyen T."/>
            <person name="Nicol R."/>
            <person name="Nielsen C."/>
            <person name="Nizzari M."/>
            <person name="Norbu C."/>
            <person name="Norbu N."/>
            <person name="O'donnell P."/>
            <person name="Okoawo O."/>
            <person name="O'leary S."/>
            <person name="Omotosho B."/>
            <person name="O'neill K."/>
            <person name="Osman S."/>
            <person name="Parker S."/>
            <person name="Perrin D."/>
            <person name="Phunkhang P."/>
            <person name="Piqani B."/>
            <person name="Purcell S."/>
            <person name="Rachupka T."/>
            <person name="Ramasamy U."/>
            <person name="Rameau R."/>
            <person name="Ray V."/>
            <person name="Raymond C."/>
            <person name="Retta R."/>
            <person name="Richardson S."/>
            <person name="Rise C."/>
            <person name="Rodriguez J."/>
            <person name="Rogers J."/>
            <person name="Rogov P."/>
            <person name="Rutman M."/>
            <person name="Schupbach R."/>
            <person name="Seaman C."/>
            <person name="Settipalli S."/>
            <person name="Sharpe T."/>
            <person name="Sheridan J."/>
            <person name="Sherpa N."/>
            <person name="Shi J."/>
            <person name="Smirnov S."/>
            <person name="Smith C."/>
            <person name="Sougnez C."/>
            <person name="Spencer B."/>
            <person name="Stalker J."/>
            <person name="Stange-thomann N."/>
            <person name="Stavropoulos S."/>
            <person name="Stetson K."/>
            <person name="Stone C."/>
            <person name="Stone S."/>
            <person name="Stubbs M."/>
            <person name="Talamas J."/>
            <person name="Tchuinga P."/>
            <person name="Tenzing P."/>
            <person name="Tesfaye S."/>
            <person name="Theodore J."/>
            <person name="Thoulutsang Y."/>
            <person name="Topham K."/>
            <person name="Towey S."/>
            <person name="Tsamla T."/>
            <person name="Tsomo N."/>
            <person name="Vallee D."/>
            <person name="Vassiliev H."/>
            <person name="Venkataraman V."/>
            <person name="Vinson J."/>
            <person name="Vo A."/>
            <person name="Wade C."/>
            <person name="Wang S."/>
            <person name="Wangchuk T."/>
            <person name="Wangdi T."/>
            <person name="Whittaker C."/>
            <person name="Wilkinson J."/>
            <person name="Wu Y."/>
            <person name="Wyman D."/>
            <person name="Yadav S."/>
            <person name="Yang S."/>
            <person name="Yang X."/>
            <person name="Yeager S."/>
            <person name="Yee E."/>
            <person name="Young G."/>
            <person name="Zainoun J."/>
            <person name="Zembeck L."/>
            <person name="Zimmer A."/>
            <person name="Zody M."/>
            <person name="Lander E."/>
        </authorList>
    </citation>
    <scope>NUCLEOTIDE SEQUENCE [LARGE SCALE GENOMIC DNA]</scope>
</reference>
<keyword evidence="6 8" id="KW-0106">Calcium</keyword>
<keyword evidence="3 8" id="KW-0964">Secreted</keyword>
<dbReference type="GO" id="GO:0005509">
    <property type="term" value="F:calcium ion binding"/>
    <property type="evidence" value="ECO:0007669"/>
    <property type="project" value="InterPro"/>
</dbReference>
<reference evidence="10" key="3">
    <citation type="submission" date="2025-09" db="UniProtKB">
        <authorList>
            <consortium name="Ensembl"/>
        </authorList>
    </citation>
    <scope>IDENTIFICATION</scope>
</reference>
<dbReference type="GO" id="GO:0016042">
    <property type="term" value="P:lipid catabolic process"/>
    <property type="evidence" value="ECO:0007669"/>
    <property type="project" value="InterPro"/>
</dbReference>
<feature type="disulfide bond" evidence="7">
    <location>
        <begin position="80"/>
        <end position="91"/>
    </location>
</feature>